<evidence type="ECO:0000313" key="1">
    <source>
        <dbReference type="EMBL" id="CAF4847894.1"/>
    </source>
</evidence>
<dbReference type="AlphaFoldDB" id="A0A821RV49"/>
<accession>A0A821RV49</accession>
<reference evidence="1" key="1">
    <citation type="submission" date="2021-02" db="EMBL/GenBank/DDBJ databases">
        <authorList>
            <person name="Nowell W R."/>
        </authorList>
    </citation>
    <scope>NUCLEOTIDE SEQUENCE</scope>
</reference>
<comment type="caution">
    <text evidence="1">The sequence shown here is derived from an EMBL/GenBank/DDBJ whole genome shotgun (WGS) entry which is preliminary data.</text>
</comment>
<dbReference type="Proteomes" id="UP000663873">
    <property type="component" value="Unassembled WGS sequence"/>
</dbReference>
<proteinExistence type="predicted"/>
<sequence>NDKSRQEVINAIKFLTDVNTPDDIDLVLADMSLVHNAADENFSLKRIIDGIE</sequence>
<organism evidence="1 2">
    <name type="scientific">Rotaria socialis</name>
    <dbReference type="NCBI Taxonomy" id="392032"/>
    <lineage>
        <taxon>Eukaryota</taxon>
        <taxon>Metazoa</taxon>
        <taxon>Spiralia</taxon>
        <taxon>Gnathifera</taxon>
        <taxon>Rotifera</taxon>
        <taxon>Eurotatoria</taxon>
        <taxon>Bdelloidea</taxon>
        <taxon>Philodinida</taxon>
        <taxon>Philodinidae</taxon>
        <taxon>Rotaria</taxon>
    </lineage>
</organism>
<evidence type="ECO:0000313" key="2">
    <source>
        <dbReference type="Proteomes" id="UP000663873"/>
    </source>
</evidence>
<feature type="non-terminal residue" evidence="1">
    <location>
        <position position="1"/>
    </location>
</feature>
<protein>
    <submittedName>
        <fullName evidence="1">Uncharacterized protein</fullName>
    </submittedName>
</protein>
<name>A0A821RV49_9BILA</name>
<feature type="non-terminal residue" evidence="1">
    <location>
        <position position="52"/>
    </location>
</feature>
<gene>
    <name evidence="1" type="ORF">UJA718_LOCUS43344</name>
</gene>
<keyword evidence="2" id="KW-1185">Reference proteome</keyword>
<dbReference type="EMBL" id="CAJOBP010060032">
    <property type="protein sequence ID" value="CAF4847894.1"/>
    <property type="molecule type" value="Genomic_DNA"/>
</dbReference>